<accession>A0A1G4K4A3</accession>
<evidence type="ECO:0000256" key="2">
    <source>
        <dbReference type="ARBA" id="ARBA00008226"/>
    </source>
</evidence>
<evidence type="ECO:0000259" key="13">
    <source>
        <dbReference type="PROSITE" id="PS50862"/>
    </source>
</evidence>
<comment type="similarity">
    <text evidence="2">Belongs to the class-II aminoacyl-tRNA synthetase family.</text>
</comment>
<evidence type="ECO:0000256" key="1">
    <source>
        <dbReference type="ARBA" id="ARBA00004305"/>
    </source>
</evidence>
<dbReference type="CDD" id="cd00860">
    <property type="entry name" value="ThrRS_anticodon"/>
    <property type="match status" value="1"/>
</dbReference>
<dbReference type="InterPro" id="IPR002314">
    <property type="entry name" value="aa-tRNA-synt_IIb"/>
</dbReference>
<dbReference type="Pfam" id="PF00587">
    <property type="entry name" value="tRNA-synt_2b"/>
    <property type="match status" value="1"/>
</dbReference>
<dbReference type="InterPro" id="IPR004154">
    <property type="entry name" value="Anticodon-bd"/>
</dbReference>
<dbReference type="Proteomes" id="UP000190274">
    <property type="component" value="Chromosome H"/>
</dbReference>
<organism evidence="14 15">
    <name type="scientific">Lachancea dasiensis</name>
    <dbReference type="NCBI Taxonomy" id="1072105"/>
    <lineage>
        <taxon>Eukaryota</taxon>
        <taxon>Fungi</taxon>
        <taxon>Dikarya</taxon>
        <taxon>Ascomycota</taxon>
        <taxon>Saccharomycotina</taxon>
        <taxon>Saccharomycetes</taxon>
        <taxon>Saccharomycetales</taxon>
        <taxon>Saccharomycetaceae</taxon>
        <taxon>Lachancea</taxon>
    </lineage>
</organism>
<dbReference type="PANTHER" id="PTHR11451">
    <property type="entry name" value="THREONINE-TRNA LIGASE"/>
    <property type="match status" value="1"/>
</dbReference>
<evidence type="ECO:0000256" key="10">
    <source>
        <dbReference type="ARBA" id="ARBA00023146"/>
    </source>
</evidence>
<dbReference type="InterPro" id="IPR033728">
    <property type="entry name" value="ThrRS_core"/>
</dbReference>
<evidence type="ECO:0000256" key="8">
    <source>
        <dbReference type="ARBA" id="ARBA00022946"/>
    </source>
</evidence>
<keyword evidence="8" id="KW-0809">Transit peptide</keyword>
<dbReference type="GO" id="GO:0005524">
    <property type="term" value="F:ATP binding"/>
    <property type="evidence" value="ECO:0007669"/>
    <property type="project" value="UniProtKB-KW"/>
</dbReference>
<dbReference type="GO" id="GO:0070159">
    <property type="term" value="P:mitochondrial threonyl-tRNA aminoacylation"/>
    <property type="evidence" value="ECO:0007669"/>
    <property type="project" value="EnsemblFungi"/>
</dbReference>
<dbReference type="SUPFAM" id="SSF52954">
    <property type="entry name" value="Class II aaRS ABD-related"/>
    <property type="match status" value="1"/>
</dbReference>
<dbReference type="Gene3D" id="3.40.50.800">
    <property type="entry name" value="Anticodon-binding domain"/>
    <property type="match status" value="1"/>
</dbReference>
<dbReference type="EMBL" id="LT598461">
    <property type="protein sequence ID" value="SCU98574.1"/>
    <property type="molecule type" value="Genomic_DNA"/>
</dbReference>
<dbReference type="Pfam" id="PF03129">
    <property type="entry name" value="HGTP_anticodon"/>
    <property type="match status" value="1"/>
</dbReference>
<proteinExistence type="inferred from homology"/>
<dbReference type="InterPro" id="IPR045864">
    <property type="entry name" value="aa-tRNA-synth_II/BPL/LPL"/>
</dbReference>
<comment type="catalytic activity">
    <reaction evidence="12">
        <text>tRNA(Thr) + L-threonine + ATP = L-threonyl-tRNA(Thr) + AMP + diphosphate + H(+)</text>
        <dbReference type="Rhea" id="RHEA:24624"/>
        <dbReference type="Rhea" id="RHEA-COMP:9670"/>
        <dbReference type="Rhea" id="RHEA-COMP:9704"/>
        <dbReference type="ChEBI" id="CHEBI:15378"/>
        <dbReference type="ChEBI" id="CHEBI:30616"/>
        <dbReference type="ChEBI" id="CHEBI:33019"/>
        <dbReference type="ChEBI" id="CHEBI:57926"/>
        <dbReference type="ChEBI" id="CHEBI:78442"/>
        <dbReference type="ChEBI" id="CHEBI:78534"/>
        <dbReference type="ChEBI" id="CHEBI:456215"/>
        <dbReference type="EC" id="6.1.1.3"/>
    </reaction>
</comment>
<dbReference type="GO" id="GO:0004829">
    <property type="term" value="F:threonine-tRNA ligase activity"/>
    <property type="evidence" value="ECO:0007669"/>
    <property type="project" value="UniProtKB-EC"/>
</dbReference>
<dbReference type="NCBIfam" id="TIGR00418">
    <property type="entry name" value="thrS"/>
    <property type="match status" value="1"/>
</dbReference>
<evidence type="ECO:0000313" key="14">
    <source>
        <dbReference type="EMBL" id="SCU98574.1"/>
    </source>
</evidence>
<name>A0A1G4K4A3_9SACH</name>
<sequence length="455" mass="52379">MLALRRAGEYKLFGQIAASRLYCASCSAKVTIASVSHNVSTKQQLFFTDPISPGSIFFLPNGAKIFNKLVNFMKLQQQHKYGFQEVMTPLIYRKSLWEQSGHWEKYKEDMFRVEGQDIDKEEYGLKPMNCPGHCVMFKKSARSYTELPLRFSDFSPLHRNEASGALSGLTRVRKFHQDDGHIFCTAEQVESEIKKSLDLVDLCYSKVFPLGPNGTPTKYSLCLSTRPDNFIGSIEVWNKAESVLSDILRTSGKEWRVNEKDGAFYGPKIDVLLTDHHGKDHQVATIQLDFNLPERFDLKFKDKDNVYKRPIMIHRAVFGSLERFMAMIIDSNAGKWPFWLNPHQCMVIPLNTKNHEMVSKSREIANILKGENVEGTEPVKMNSLHFNVEVDDRAEPVGYRIKDAIMRNFSYLIMVGAKEIESEKYAIRTRDSRELSHLSVDEIFQKFVDLEQNYQ</sequence>
<keyword evidence="6" id="KW-0067">ATP-binding</keyword>
<feature type="domain" description="Aminoacyl-transfer RNA synthetases class-II family profile" evidence="13">
    <location>
        <begin position="54"/>
        <end position="337"/>
    </location>
</feature>
<dbReference type="PRINTS" id="PR01047">
    <property type="entry name" value="TRNASYNTHTHR"/>
</dbReference>
<dbReference type="InterPro" id="IPR047246">
    <property type="entry name" value="ThrRS_anticodon"/>
</dbReference>
<evidence type="ECO:0000256" key="5">
    <source>
        <dbReference type="ARBA" id="ARBA00022741"/>
    </source>
</evidence>
<dbReference type="FunFam" id="3.30.930.10:FF:000039">
    <property type="entry name" value="Threonyl-tRNA synthetase, mitochondrial"/>
    <property type="match status" value="1"/>
</dbReference>
<evidence type="ECO:0000256" key="4">
    <source>
        <dbReference type="ARBA" id="ARBA00022598"/>
    </source>
</evidence>
<dbReference type="PROSITE" id="PS50862">
    <property type="entry name" value="AA_TRNA_LIGASE_II"/>
    <property type="match status" value="1"/>
</dbReference>
<keyword evidence="4" id="KW-0436">Ligase</keyword>
<dbReference type="InterPro" id="IPR006195">
    <property type="entry name" value="aa-tRNA-synth_II"/>
</dbReference>
<evidence type="ECO:0000256" key="12">
    <source>
        <dbReference type="ARBA" id="ARBA00049515"/>
    </source>
</evidence>
<comment type="subcellular location">
    <subcellularLocation>
        <location evidence="1">Mitochondrion matrix</location>
    </subcellularLocation>
</comment>
<dbReference type="AlphaFoldDB" id="A0A1G4K4A3"/>
<keyword evidence="9" id="KW-0496">Mitochondrion</keyword>
<keyword evidence="5" id="KW-0547">Nucleotide-binding</keyword>
<dbReference type="Gene3D" id="3.30.930.10">
    <property type="entry name" value="Bira Bifunctional Protein, Domain 2"/>
    <property type="match status" value="1"/>
</dbReference>
<protein>
    <recommendedName>
        <fullName evidence="3">threonine--tRNA ligase</fullName>
        <ecNumber evidence="3">6.1.1.3</ecNumber>
    </recommendedName>
    <alternativeName>
        <fullName evidence="11">Threonyl-tRNA synthetase</fullName>
    </alternativeName>
</protein>
<dbReference type="InterPro" id="IPR002320">
    <property type="entry name" value="Thr-tRNA-ligase_IIa"/>
</dbReference>
<evidence type="ECO:0000256" key="7">
    <source>
        <dbReference type="ARBA" id="ARBA00022917"/>
    </source>
</evidence>
<dbReference type="STRING" id="1266660.A0A1G4K4A3"/>
<dbReference type="SUPFAM" id="SSF55681">
    <property type="entry name" value="Class II aaRS and biotin synthetases"/>
    <property type="match status" value="1"/>
</dbReference>
<evidence type="ECO:0000256" key="3">
    <source>
        <dbReference type="ARBA" id="ARBA00013163"/>
    </source>
</evidence>
<keyword evidence="10" id="KW-0030">Aminoacyl-tRNA synthetase</keyword>
<evidence type="ECO:0000256" key="6">
    <source>
        <dbReference type="ARBA" id="ARBA00022840"/>
    </source>
</evidence>
<dbReference type="InterPro" id="IPR036621">
    <property type="entry name" value="Anticodon-bd_dom_sf"/>
</dbReference>
<keyword evidence="15" id="KW-1185">Reference proteome</keyword>
<dbReference type="EC" id="6.1.1.3" evidence="3"/>
<evidence type="ECO:0000256" key="11">
    <source>
        <dbReference type="ARBA" id="ARBA00031900"/>
    </source>
</evidence>
<reference evidence="14 15" key="1">
    <citation type="submission" date="2016-03" db="EMBL/GenBank/DDBJ databases">
        <authorList>
            <person name="Devillers H."/>
        </authorList>
    </citation>
    <scope>NUCLEOTIDE SEQUENCE [LARGE SCALE GENOMIC DNA]</scope>
    <source>
        <strain evidence="14">CBS 10888</strain>
    </source>
</reference>
<dbReference type="CDD" id="cd00771">
    <property type="entry name" value="ThrRS_core"/>
    <property type="match status" value="1"/>
</dbReference>
<evidence type="ECO:0000256" key="9">
    <source>
        <dbReference type="ARBA" id="ARBA00023128"/>
    </source>
</evidence>
<keyword evidence="7" id="KW-0648">Protein biosynthesis</keyword>
<dbReference type="OrthoDB" id="5423599at2759"/>
<dbReference type="GO" id="GO:0005759">
    <property type="term" value="C:mitochondrial matrix"/>
    <property type="evidence" value="ECO:0007669"/>
    <property type="project" value="UniProtKB-SubCell"/>
</dbReference>
<gene>
    <name evidence="14" type="ORF">LADA_0H13982G</name>
</gene>
<dbReference type="PANTHER" id="PTHR11451:SF50">
    <property type="entry name" value="THREONINE--TRNA LIGASE, MITOCHONDRIAL"/>
    <property type="match status" value="1"/>
</dbReference>
<evidence type="ECO:0000313" key="15">
    <source>
        <dbReference type="Proteomes" id="UP000190274"/>
    </source>
</evidence>